<dbReference type="RefSeq" id="WP_155324268.1">
    <property type="nucleotide sequence ID" value="NZ_AP021876.1"/>
</dbReference>
<gene>
    <name evidence="8" type="ORF">DSCO28_48560</name>
</gene>
<dbReference type="InterPro" id="IPR051258">
    <property type="entry name" value="Diverse_Substrate_Transporter"/>
</dbReference>
<reference evidence="8 9" key="1">
    <citation type="submission" date="2019-11" db="EMBL/GenBank/DDBJ databases">
        <title>Comparative genomics of hydrocarbon-degrading Desulfosarcina strains.</title>
        <authorList>
            <person name="Watanabe M."/>
            <person name="Kojima H."/>
            <person name="Fukui M."/>
        </authorList>
    </citation>
    <scope>NUCLEOTIDE SEQUENCE [LARGE SCALE GENOMIC DNA]</scope>
    <source>
        <strain evidence="8 9">28bB2T</strain>
    </source>
</reference>
<evidence type="ECO:0000313" key="9">
    <source>
        <dbReference type="Proteomes" id="UP000425960"/>
    </source>
</evidence>
<feature type="domain" description="EamA" evidence="7">
    <location>
        <begin position="6"/>
        <end position="146"/>
    </location>
</feature>
<evidence type="ECO:0000256" key="1">
    <source>
        <dbReference type="ARBA" id="ARBA00004651"/>
    </source>
</evidence>
<feature type="transmembrane region" description="Helical" evidence="6">
    <location>
        <begin position="183"/>
        <end position="205"/>
    </location>
</feature>
<dbReference type="Proteomes" id="UP000425960">
    <property type="component" value="Chromosome"/>
</dbReference>
<evidence type="ECO:0000313" key="8">
    <source>
        <dbReference type="EMBL" id="BBO84290.1"/>
    </source>
</evidence>
<evidence type="ECO:0000256" key="3">
    <source>
        <dbReference type="ARBA" id="ARBA00022692"/>
    </source>
</evidence>
<feature type="domain" description="EamA" evidence="7">
    <location>
        <begin position="155"/>
        <end position="287"/>
    </location>
</feature>
<feature type="transmembrane region" description="Helical" evidence="6">
    <location>
        <begin position="75"/>
        <end position="99"/>
    </location>
</feature>
<dbReference type="PANTHER" id="PTHR42920">
    <property type="entry name" value="OS03G0707200 PROTEIN-RELATED"/>
    <property type="match status" value="1"/>
</dbReference>
<dbReference type="SUPFAM" id="SSF103481">
    <property type="entry name" value="Multidrug resistance efflux transporter EmrE"/>
    <property type="match status" value="2"/>
</dbReference>
<protein>
    <submittedName>
        <fullName evidence="8">Transporter</fullName>
    </submittedName>
</protein>
<feature type="transmembrane region" description="Helical" evidence="6">
    <location>
        <begin position="158"/>
        <end position="176"/>
    </location>
</feature>
<sequence>MPRYLKSDLLCLLTATIWGFAFVAQRVGMDHVGPFTFNGIRFLLGALVLVPFIRRNRGRSARQPARHFPGSQRKLLFYGSLAGLALFGGASLQQVGLVYTTAGNAGFITGLYVVLVPIMGLLWGQRTNAGTWLGALMAAIGLYLLSIKSGFTISFGDFLELLGALLWAAHIHLIGWMSPKTDALPLAFVQFMVCALASLATAVGVETASVARIAAASTAILYGGVLSVGVAYTLQVVAQRDAHPAHAAILLCLESVFAAVGGWLVLDEVMAGRAMIGCVLMLAGMLVSQLYGLVTHRSQSNT</sequence>
<dbReference type="Pfam" id="PF00892">
    <property type="entry name" value="EamA"/>
    <property type="match status" value="2"/>
</dbReference>
<keyword evidence="4 6" id="KW-1133">Transmembrane helix</keyword>
<feature type="transmembrane region" description="Helical" evidence="6">
    <location>
        <begin position="211"/>
        <end position="234"/>
    </location>
</feature>
<evidence type="ECO:0000256" key="2">
    <source>
        <dbReference type="ARBA" id="ARBA00022475"/>
    </source>
</evidence>
<proteinExistence type="predicted"/>
<dbReference type="PANTHER" id="PTHR42920:SF5">
    <property type="entry name" value="EAMA DOMAIN-CONTAINING PROTEIN"/>
    <property type="match status" value="1"/>
</dbReference>
<evidence type="ECO:0000259" key="7">
    <source>
        <dbReference type="Pfam" id="PF00892"/>
    </source>
</evidence>
<keyword evidence="3 6" id="KW-0812">Transmembrane</keyword>
<dbReference type="GO" id="GO:0005886">
    <property type="term" value="C:plasma membrane"/>
    <property type="evidence" value="ECO:0007669"/>
    <property type="project" value="UniProtKB-SubCell"/>
</dbReference>
<feature type="transmembrane region" description="Helical" evidence="6">
    <location>
        <begin position="246"/>
        <end position="266"/>
    </location>
</feature>
<feature type="transmembrane region" description="Helical" evidence="6">
    <location>
        <begin position="105"/>
        <end position="123"/>
    </location>
</feature>
<feature type="transmembrane region" description="Helical" evidence="6">
    <location>
        <begin position="34"/>
        <end position="54"/>
    </location>
</feature>
<dbReference type="EMBL" id="AP021876">
    <property type="protein sequence ID" value="BBO84290.1"/>
    <property type="molecule type" value="Genomic_DNA"/>
</dbReference>
<comment type="subcellular location">
    <subcellularLocation>
        <location evidence="1">Cell membrane</location>
        <topology evidence="1">Multi-pass membrane protein</topology>
    </subcellularLocation>
</comment>
<dbReference type="KEGG" id="dov:DSCO28_48560"/>
<dbReference type="AlphaFoldDB" id="A0A5K7ZVR9"/>
<evidence type="ECO:0000256" key="5">
    <source>
        <dbReference type="ARBA" id="ARBA00023136"/>
    </source>
</evidence>
<dbReference type="InterPro" id="IPR037185">
    <property type="entry name" value="EmrE-like"/>
</dbReference>
<feature type="transmembrane region" description="Helical" evidence="6">
    <location>
        <begin position="130"/>
        <end position="146"/>
    </location>
</feature>
<evidence type="ECO:0000256" key="4">
    <source>
        <dbReference type="ARBA" id="ARBA00022989"/>
    </source>
</evidence>
<evidence type="ECO:0000256" key="6">
    <source>
        <dbReference type="SAM" id="Phobius"/>
    </source>
</evidence>
<dbReference type="InterPro" id="IPR000620">
    <property type="entry name" value="EamA_dom"/>
</dbReference>
<keyword evidence="5 6" id="KW-0472">Membrane</keyword>
<keyword evidence="2" id="KW-1003">Cell membrane</keyword>
<accession>A0A5K7ZVR9</accession>
<organism evidence="8 9">
    <name type="scientific">Desulfosarcina ovata subsp. sediminis</name>
    <dbReference type="NCBI Taxonomy" id="885957"/>
    <lineage>
        <taxon>Bacteria</taxon>
        <taxon>Pseudomonadati</taxon>
        <taxon>Thermodesulfobacteriota</taxon>
        <taxon>Desulfobacteria</taxon>
        <taxon>Desulfobacterales</taxon>
        <taxon>Desulfosarcinaceae</taxon>
        <taxon>Desulfosarcina</taxon>
    </lineage>
</organism>
<feature type="transmembrane region" description="Helical" evidence="6">
    <location>
        <begin position="272"/>
        <end position="294"/>
    </location>
</feature>
<name>A0A5K7ZVR9_9BACT</name>